<dbReference type="SUPFAM" id="SSF55021">
    <property type="entry name" value="ACT-like"/>
    <property type="match status" value="2"/>
</dbReference>
<proteinExistence type="inferred from homology"/>
<evidence type="ECO:0000256" key="3">
    <source>
        <dbReference type="ARBA" id="ARBA00022737"/>
    </source>
</evidence>
<dbReference type="NCBIfam" id="TIGR01693">
    <property type="entry name" value="UTase_glnD"/>
    <property type="match status" value="1"/>
</dbReference>
<dbReference type="InterPro" id="IPR013546">
    <property type="entry name" value="PII_UdlTrfase/GS_AdlTrfase"/>
</dbReference>
<dbReference type="Pfam" id="PF01909">
    <property type="entry name" value="NTP_transf_2"/>
    <property type="match status" value="1"/>
</dbReference>
<evidence type="ECO:0000256" key="1">
    <source>
        <dbReference type="ARBA" id="ARBA00022679"/>
    </source>
</evidence>
<organism evidence="11 12">
    <name type="scientific">Sinimarinibacterium thermocellulolyticum</name>
    <dbReference type="NCBI Taxonomy" id="3170016"/>
    <lineage>
        <taxon>Bacteria</taxon>
        <taxon>Pseudomonadati</taxon>
        <taxon>Pseudomonadota</taxon>
        <taxon>Gammaproteobacteria</taxon>
        <taxon>Nevskiales</taxon>
        <taxon>Nevskiaceae</taxon>
        <taxon>Sinimarinibacterium</taxon>
    </lineage>
</organism>
<keyword evidence="5 8" id="KW-0460">Magnesium</keyword>
<comment type="function">
    <text evidence="8">Modifies, by uridylylation and deuridylylation, the PII regulatory proteins (GlnB and homologs), in response to the nitrogen status of the cell that GlnD senses through the glutamine level. Under low glutamine levels, catalyzes the conversion of the PII proteins and UTP to PII-UMP and PPi, while under higher glutamine levels, GlnD hydrolyzes PII-UMP to PII and UMP (deuridylylation). Thus, controls uridylylation state and activity of the PII proteins, and plays an important role in the regulation of nitrogen metabolism.</text>
</comment>
<dbReference type="Pfam" id="PF01966">
    <property type="entry name" value="HD"/>
    <property type="match status" value="1"/>
</dbReference>
<dbReference type="Gene3D" id="1.10.3090.10">
    <property type="entry name" value="cca-adding enzyme, domain 2"/>
    <property type="match status" value="1"/>
</dbReference>
<feature type="domain" description="ACT" evidence="9">
    <location>
        <begin position="710"/>
        <end position="795"/>
    </location>
</feature>
<comment type="domain">
    <text evidence="8">Has four distinct domains: an N-terminal nucleotidyltransferase (NT) domain responsible for UTase activity, a central HD domain that encodes UR activity, and two C-terminal ACT domains that seem to have a role in glutamine sensing.</text>
</comment>
<dbReference type="CDD" id="cd04900">
    <property type="entry name" value="ACT_UUR-like_1"/>
    <property type="match status" value="1"/>
</dbReference>
<accession>A0ABV2AAI8</accession>
<dbReference type="Gene3D" id="3.30.460.10">
    <property type="entry name" value="Beta Polymerase, domain 2"/>
    <property type="match status" value="1"/>
</dbReference>
<comment type="activity regulation">
    <text evidence="8">Uridylyltransferase (UTase) activity is inhibited by glutamine, while glutamine activates uridylyl-removing (UR) activity.</text>
</comment>
<evidence type="ECO:0000313" key="12">
    <source>
        <dbReference type="Proteomes" id="UP001465331"/>
    </source>
</evidence>
<feature type="domain" description="HD" evidence="10">
    <location>
        <begin position="469"/>
        <end position="591"/>
    </location>
</feature>
<dbReference type="PANTHER" id="PTHR47320:SF1">
    <property type="entry name" value="BIFUNCTIONAL URIDYLYLTRANSFERASE_URIDYLYL-REMOVING ENZYME"/>
    <property type="match status" value="1"/>
</dbReference>
<dbReference type="InterPro" id="IPR003607">
    <property type="entry name" value="HD/PDEase_dom"/>
</dbReference>
<dbReference type="HAMAP" id="MF_00277">
    <property type="entry name" value="PII_uridylyl_transf"/>
    <property type="match status" value="1"/>
</dbReference>
<dbReference type="Proteomes" id="UP001465331">
    <property type="component" value="Unassembled WGS sequence"/>
</dbReference>
<comment type="catalytic activity">
    <reaction evidence="7">
        <text>guanosine 3',5'-bis(diphosphate) + H2O = GDP + diphosphate + H(+)</text>
        <dbReference type="Rhea" id="RHEA:14253"/>
        <dbReference type="ChEBI" id="CHEBI:15377"/>
        <dbReference type="ChEBI" id="CHEBI:15378"/>
        <dbReference type="ChEBI" id="CHEBI:33019"/>
        <dbReference type="ChEBI" id="CHEBI:58189"/>
        <dbReference type="ChEBI" id="CHEBI:77828"/>
        <dbReference type="EC" id="3.1.7.2"/>
    </reaction>
</comment>
<evidence type="ECO:0000256" key="8">
    <source>
        <dbReference type="HAMAP-Rule" id="MF_00277"/>
    </source>
</evidence>
<name>A0ABV2AAI8_9GAMM</name>
<dbReference type="PROSITE" id="PS51671">
    <property type="entry name" value="ACT"/>
    <property type="match status" value="2"/>
</dbReference>
<dbReference type="CDD" id="cd05401">
    <property type="entry name" value="NT_GlnE_GlnD_like"/>
    <property type="match status" value="1"/>
</dbReference>
<feature type="region of interest" description="Uridylyltransferase" evidence="8">
    <location>
        <begin position="1"/>
        <end position="350"/>
    </location>
</feature>
<keyword evidence="12" id="KW-1185">Reference proteome</keyword>
<evidence type="ECO:0000256" key="4">
    <source>
        <dbReference type="ARBA" id="ARBA00022801"/>
    </source>
</evidence>
<keyword evidence="4 8" id="KW-0378">Hydrolase</keyword>
<dbReference type="InterPro" id="IPR010043">
    <property type="entry name" value="UTase/UR"/>
</dbReference>
<evidence type="ECO:0000256" key="7">
    <source>
        <dbReference type="ARBA" id="ARBA00047968"/>
    </source>
</evidence>
<dbReference type="EC" id="2.7.7.59" evidence="8"/>
<dbReference type="CDD" id="cd04899">
    <property type="entry name" value="ACT_ACR-UUR-like_2"/>
    <property type="match status" value="1"/>
</dbReference>
<dbReference type="PIRSF" id="PIRSF006288">
    <property type="entry name" value="PII_uridyltransf"/>
    <property type="match status" value="1"/>
</dbReference>
<evidence type="ECO:0000259" key="9">
    <source>
        <dbReference type="PROSITE" id="PS51671"/>
    </source>
</evidence>
<dbReference type="RefSeq" id="WP_352889330.1">
    <property type="nucleotide sequence ID" value="NZ_JBEPIJ010000009.1"/>
</dbReference>
<dbReference type="InterPro" id="IPR002912">
    <property type="entry name" value="ACT_dom"/>
</dbReference>
<dbReference type="EC" id="3.1.4.-" evidence="8"/>
<dbReference type="SUPFAM" id="SSF81593">
    <property type="entry name" value="Nucleotidyltransferase substrate binding subunit/domain"/>
    <property type="match status" value="1"/>
</dbReference>
<dbReference type="SUPFAM" id="SSF81301">
    <property type="entry name" value="Nucleotidyltransferase"/>
    <property type="match status" value="1"/>
</dbReference>
<gene>
    <name evidence="8 11" type="primary">glnD</name>
    <name evidence="11" type="ORF">ABSH63_09595</name>
</gene>
<keyword evidence="1 8" id="KW-0808">Transferase</keyword>
<reference evidence="11 12" key="1">
    <citation type="submission" date="2024-06" db="EMBL/GenBank/DDBJ databases">
        <authorList>
            <person name="Li Z."/>
            <person name="Jiang Y."/>
        </authorList>
    </citation>
    <scope>NUCLEOTIDE SEQUENCE [LARGE SCALE GENOMIC DNA]</scope>
    <source>
        <strain evidence="11 12">HSW-8</strain>
    </source>
</reference>
<comment type="caution">
    <text evidence="11">The sequence shown here is derived from an EMBL/GenBank/DDBJ whole genome shotgun (WGS) entry which is preliminary data.</text>
</comment>
<evidence type="ECO:0000256" key="6">
    <source>
        <dbReference type="ARBA" id="ARBA00023268"/>
    </source>
</evidence>
<keyword evidence="2 8" id="KW-0548">Nucleotidyltransferase</keyword>
<evidence type="ECO:0000256" key="2">
    <source>
        <dbReference type="ARBA" id="ARBA00022695"/>
    </source>
</evidence>
<dbReference type="InterPro" id="IPR043519">
    <property type="entry name" value="NT_sf"/>
</dbReference>
<dbReference type="InterPro" id="IPR006674">
    <property type="entry name" value="HD_domain"/>
</dbReference>
<dbReference type="InterPro" id="IPR002934">
    <property type="entry name" value="Polymerase_NTP_transf_dom"/>
</dbReference>
<dbReference type="PROSITE" id="PS51831">
    <property type="entry name" value="HD"/>
    <property type="match status" value="1"/>
</dbReference>
<dbReference type="SMART" id="SM00471">
    <property type="entry name" value="HDc"/>
    <property type="match status" value="1"/>
</dbReference>
<comment type="cofactor">
    <cofactor evidence="8">
        <name>Mg(2+)</name>
        <dbReference type="ChEBI" id="CHEBI:18420"/>
    </cofactor>
</comment>
<comment type="caution">
    <text evidence="8">Lacks conserved residue(s) required for the propagation of feature annotation.</text>
</comment>
<dbReference type="SUPFAM" id="SSF109604">
    <property type="entry name" value="HD-domain/PDEase-like"/>
    <property type="match status" value="1"/>
</dbReference>
<dbReference type="InterPro" id="IPR045865">
    <property type="entry name" value="ACT-like_dom_sf"/>
</dbReference>
<keyword evidence="3" id="KW-0677">Repeat</keyword>
<comment type="similarity">
    <text evidence="8">Belongs to the GlnD family.</text>
</comment>
<feature type="domain" description="ACT" evidence="9">
    <location>
        <begin position="819"/>
        <end position="894"/>
    </location>
</feature>
<comment type="catalytic activity">
    <reaction evidence="8">
        <text>[protein-PII]-L-tyrosine + UTP = [protein-PII]-uridylyl-L-tyrosine + diphosphate</text>
        <dbReference type="Rhea" id="RHEA:13673"/>
        <dbReference type="Rhea" id="RHEA-COMP:12147"/>
        <dbReference type="Rhea" id="RHEA-COMP:12148"/>
        <dbReference type="ChEBI" id="CHEBI:33019"/>
        <dbReference type="ChEBI" id="CHEBI:46398"/>
        <dbReference type="ChEBI" id="CHEBI:46858"/>
        <dbReference type="ChEBI" id="CHEBI:90602"/>
        <dbReference type="EC" id="2.7.7.59"/>
    </reaction>
</comment>
<sequence length="894" mass="102175">MGAEIDLAEEEAATIFSAPRIRSRLAKGGYSIAAFRETLNWGRERLYALFHDGVPADSLVHARAHLVDEVLRAAWQKFLPEITGGLALVAVGGYGRGELLPHSDIDILLLHRGDALEQHRKALEHLTAFGWDIGLEIGQSARTVEDCVAEAAKDITVITNLLEARLLTGDGDLFRQMQQALTPDKLWPVTAFFEAKKAEQAARYRKFDDTGYKLEPNVKESPGGLRDIHTIAWVAKRHFNAQTLSELRERGFLTKQECDELFAGQDFLWRVRFALHMISGRREDRLLFDSQLKIAQLFGYVDTDANKAVEQFMQLYYRTIKTLSCLNDMLLQLFEEAIVHADRAAAEPEAINARFQIRNGYLETRDDEVFRRTPWALLEVFLLLQQHPRIEGIRAQTLRMILRDGRLLTDEVRNSVKARALFMAMFREGRGLTRSLRRMNRYGVLGRYVPEFGRIVGLMQYDLFHTLTVDEHILYVLRNARRFAMQRFRHELPYCSEVMERLAKPELLYLAAFWHDMAKGRGGDHSQIGAEEAQAFCLAHGLSHADASLVAWLVEHHLLMSLTAQKQDLSDARVIAEFARKVGDRTRLDYLFLLTCADIRGTNPALWNSWRESLLKDLYRQSARLLEGSIDQGSLERERAEQARAQALALLADQTISADVAEAVWKRFDRDYFLRHTPAELVWQLPAIARVQEAELPLVMVDTIDDRGTTVFVYTRDRDHLFGLTTGVLARLGLNILDARLHTTDDGFVLDSYVVIENDNAPITSTMRKEEIRAALRKVLSDPEVSTIDVNRRMPQRLKHFDTPTQVYFSQDPARRRTVLELVTADQPGLLSLIGRVFQRRGILLNAAKVATIGERAEDVFYITDRMHRPITDEKVLDELREVLIRTLDRREAA</sequence>
<keyword evidence="6 8" id="KW-0511">Multifunctional enzyme</keyword>
<evidence type="ECO:0000259" key="10">
    <source>
        <dbReference type="PROSITE" id="PS51831"/>
    </source>
</evidence>
<dbReference type="PANTHER" id="PTHR47320">
    <property type="entry name" value="BIFUNCTIONAL URIDYLYLTRANSFERASE/URIDYLYL-REMOVING ENZYME"/>
    <property type="match status" value="1"/>
</dbReference>
<dbReference type="Pfam" id="PF08335">
    <property type="entry name" value="GlnD_UR_UTase"/>
    <property type="match status" value="1"/>
</dbReference>
<evidence type="ECO:0000256" key="5">
    <source>
        <dbReference type="ARBA" id="ARBA00022842"/>
    </source>
</evidence>
<dbReference type="EMBL" id="JBEPIJ010000009">
    <property type="protein sequence ID" value="MES0874257.1"/>
    <property type="molecule type" value="Genomic_DNA"/>
</dbReference>
<dbReference type="CDD" id="cd00077">
    <property type="entry name" value="HDc"/>
    <property type="match status" value="1"/>
</dbReference>
<comment type="catalytic activity">
    <reaction evidence="8">
        <text>[protein-PII]-uridylyl-L-tyrosine + H2O = [protein-PII]-L-tyrosine + UMP + H(+)</text>
        <dbReference type="Rhea" id="RHEA:48600"/>
        <dbReference type="Rhea" id="RHEA-COMP:12147"/>
        <dbReference type="Rhea" id="RHEA-COMP:12148"/>
        <dbReference type="ChEBI" id="CHEBI:15377"/>
        <dbReference type="ChEBI" id="CHEBI:15378"/>
        <dbReference type="ChEBI" id="CHEBI:46858"/>
        <dbReference type="ChEBI" id="CHEBI:57865"/>
        <dbReference type="ChEBI" id="CHEBI:90602"/>
    </reaction>
</comment>
<dbReference type="GO" id="GO:0008773">
    <property type="term" value="F:[protein-PII] uridylyltransferase activity"/>
    <property type="evidence" value="ECO:0007669"/>
    <property type="project" value="UniProtKB-EC"/>
</dbReference>
<evidence type="ECO:0000313" key="11">
    <source>
        <dbReference type="EMBL" id="MES0874257.1"/>
    </source>
</evidence>
<dbReference type="Gene3D" id="1.20.120.330">
    <property type="entry name" value="Nucleotidyltransferases domain 2"/>
    <property type="match status" value="1"/>
</dbReference>
<protein>
    <recommendedName>
        <fullName evidence="8">Bifunctional uridylyltransferase/uridylyl-removing enzyme</fullName>
        <shortName evidence="8">UTase/UR</shortName>
    </recommendedName>
    <alternativeName>
        <fullName evidence="8">Bifunctional [protein-PII] modification enzyme</fullName>
    </alternativeName>
    <alternativeName>
        <fullName evidence="8">Bifunctional nitrogen sensor protein</fullName>
    </alternativeName>
    <domain>
        <recommendedName>
            <fullName evidence="8">[Protein-PII] uridylyltransferase</fullName>
            <shortName evidence="8">PII uridylyltransferase</shortName>
            <shortName evidence="8">UTase</shortName>
            <ecNumber evidence="8">2.7.7.59</ecNumber>
        </recommendedName>
    </domain>
    <domain>
        <recommendedName>
            <fullName evidence="8">[Protein-PII]-UMP uridylyl-removing enzyme</fullName>
            <shortName evidence="8">UR</shortName>
            <ecNumber evidence="8">3.1.4.-</ecNumber>
        </recommendedName>
    </domain>
</protein>